<gene>
    <name evidence="2" type="ORF">GCM10023144_24220</name>
</gene>
<comment type="caution">
    <text evidence="2">The sequence shown here is derived from an EMBL/GenBank/DDBJ whole genome shotgun (WGS) entry which is preliminary data.</text>
</comment>
<dbReference type="EMBL" id="BAABFO010000010">
    <property type="protein sequence ID" value="GAA4333197.1"/>
    <property type="molecule type" value="Genomic_DNA"/>
</dbReference>
<keyword evidence="3" id="KW-1185">Reference proteome</keyword>
<evidence type="ECO:0000256" key="1">
    <source>
        <dbReference type="ARBA" id="ARBA00023125"/>
    </source>
</evidence>
<dbReference type="Gene3D" id="1.10.150.130">
    <property type="match status" value="1"/>
</dbReference>
<name>A0ABP8H1Y9_9BURK</name>
<protein>
    <submittedName>
        <fullName evidence="2">Uncharacterized protein</fullName>
    </submittedName>
</protein>
<organism evidence="2 3">
    <name type="scientific">Pigmentiphaga soli</name>
    <dbReference type="NCBI Taxonomy" id="1007095"/>
    <lineage>
        <taxon>Bacteria</taxon>
        <taxon>Pseudomonadati</taxon>
        <taxon>Pseudomonadota</taxon>
        <taxon>Betaproteobacteria</taxon>
        <taxon>Burkholderiales</taxon>
        <taxon>Alcaligenaceae</taxon>
        <taxon>Pigmentiphaga</taxon>
    </lineage>
</organism>
<sequence length="94" mass="10564">MPHRYLEKDILPHIGSKPVRNITAEDVSSVIWRKKEQGFDAGQVRGVLKCMSGELRCWKILQTVSAKSVRVAMRGRTYASGPSCPSQSHDRIAR</sequence>
<accession>A0ABP8H1Y9</accession>
<dbReference type="Proteomes" id="UP001501671">
    <property type="component" value="Unassembled WGS sequence"/>
</dbReference>
<keyword evidence="1" id="KW-0238">DNA-binding</keyword>
<dbReference type="InterPro" id="IPR010998">
    <property type="entry name" value="Integrase_recombinase_N"/>
</dbReference>
<proteinExistence type="predicted"/>
<evidence type="ECO:0000313" key="3">
    <source>
        <dbReference type="Proteomes" id="UP001501671"/>
    </source>
</evidence>
<reference evidence="3" key="1">
    <citation type="journal article" date="2019" name="Int. J. Syst. Evol. Microbiol.">
        <title>The Global Catalogue of Microorganisms (GCM) 10K type strain sequencing project: providing services to taxonomists for standard genome sequencing and annotation.</title>
        <authorList>
            <consortium name="The Broad Institute Genomics Platform"/>
            <consortium name="The Broad Institute Genome Sequencing Center for Infectious Disease"/>
            <person name="Wu L."/>
            <person name="Ma J."/>
        </authorList>
    </citation>
    <scope>NUCLEOTIDE SEQUENCE [LARGE SCALE GENOMIC DNA]</scope>
    <source>
        <strain evidence="3">JCM 17666</strain>
    </source>
</reference>
<evidence type="ECO:0000313" key="2">
    <source>
        <dbReference type="EMBL" id="GAA4333197.1"/>
    </source>
</evidence>